<name>X1RRS2_9ZZZZ</name>
<dbReference type="InterPro" id="IPR029016">
    <property type="entry name" value="GAF-like_dom_sf"/>
</dbReference>
<gene>
    <name evidence="2" type="ORF">S12H4_05804</name>
</gene>
<feature type="non-terminal residue" evidence="2">
    <location>
        <position position="1"/>
    </location>
</feature>
<proteinExistence type="predicted"/>
<comment type="caution">
    <text evidence="2">The sequence shown here is derived from an EMBL/GenBank/DDBJ whole genome shotgun (WGS) entry which is preliminary data.</text>
</comment>
<reference evidence="2" key="1">
    <citation type="journal article" date="2014" name="Front. Microbiol.">
        <title>High frequency of phylogenetically diverse reductive dehalogenase-homologous genes in deep subseafloor sedimentary metagenomes.</title>
        <authorList>
            <person name="Kawai M."/>
            <person name="Futagami T."/>
            <person name="Toyoda A."/>
            <person name="Takaki Y."/>
            <person name="Nishi S."/>
            <person name="Hori S."/>
            <person name="Arai W."/>
            <person name="Tsubouchi T."/>
            <person name="Morono Y."/>
            <person name="Uchiyama I."/>
            <person name="Ito T."/>
            <person name="Fujiyama A."/>
            <person name="Inagaki F."/>
            <person name="Takami H."/>
        </authorList>
    </citation>
    <scope>NUCLEOTIDE SEQUENCE</scope>
    <source>
        <strain evidence="2">Expedition CK06-06</strain>
    </source>
</reference>
<dbReference type="SUPFAM" id="SSF55785">
    <property type="entry name" value="PYP-like sensor domain (PAS domain)"/>
    <property type="match status" value="1"/>
</dbReference>
<protein>
    <recommendedName>
        <fullName evidence="1">PAC domain-containing protein</fullName>
    </recommendedName>
</protein>
<dbReference type="SUPFAM" id="SSF55781">
    <property type="entry name" value="GAF domain-like"/>
    <property type="match status" value="1"/>
</dbReference>
<dbReference type="PROSITE" id="PS50113">
    <property type="entry name" value="PAC"/>
    <property type="match status" value="1"/>
</dbReference>
<organism evidence="2">
    <name type="scientific">marine sediment metagenome</name>
    <dbReference type="NCBI Taxonomy" id="412755"/>
    <lineage>
        <taxon>unclassified sequences</taxon>
        <taxon>metagenomes</taxon>
        <taxon>ecological metagenomes</taxon>
    </lineage>
</organism>
<dbReference type="Gene3D" id="3.30.450.40">
    <property type="match status" value="1"/>
</dbReference>
<dbReference type="NCBIfam" id="TIGR00229">
    <property type="entry name" value="sensory_box"/>
    <property type="match status" value="1"/>
</dbReference>
<evidence type="ECO:0000259" key="1">
    <source>
        <dbReference type="PROSITE" id="PS50113"/>
    </source>
</evidence>
<evidence type="ECO:0000313" key="2">
    <source>
        <dbReference type="EMBL" id="GAI65900.1"/>
    </source>
</evidence>
<dbReference type="Gene3D" id="3.30.450.20">
    <property type="entry name" value="PAS domain"/>
    <property type="match status" value="1"/>
</dbReference>
<dbReference type="InterPro" id="IPR035965">
    <property type="entry name" value="PAS-like_dom_sf"/>
</dbReference>
<dbReference type="EMBL" id="BARW01001964">
    <property type="protein sequence ID" value="GAI65900.1"/>
    <property type="molecule type" value="Genomic_DNA"/>
</dbReference>
<feature type="domain" description="PAC" evidence="1">
    <location>
        <begin position="12"/>
        <end position="65"/>
    </location>
</feature>
<dbReference type="InterPro" id="IPR000014">
    <property type="entry name" value="PAS"/>
</dbReference>
<dbReference type="InterPro" id="IPR000700">
    <property type="entry name" value="PAS-assoc_C"/>
</dbReference>
<dbReference type="AlphaFoldDB" id="X1RRS2"/>
<sequence>EGKRLTQKVLDGFLEYETIRKKKNGTLFPVIISASPVMIDKKPQGTVVLYKDITERKQSEQLNTVLHNIAKAVNSDITLEQLYPIIHQELNNIIDATNFFIALVDVEKDEMYFPYHRDEKDNDFPTRRLSRANNLTAYIIRSVQSLLGHEDPVPDIAHIHRQYFYLWQRL</sequence>
<dbReference type="SMART" id="SM00086">
    <property type="entry name" value="PAC"/>
    <property type="match status" value="1"/>
</dbReference>
<accession>X1RRS2</accession>
<dbReference type="InterPro" id="IPR001610">
    <property type="entry name" value="PAC"/>
</dbReference>